<protein>
    <submittedName>
        <fullName evidence="2">Uncharacterized protein</fullName>
    </submittedName>
</protein>
<sequence>MRWKSRNIVLLLLVFSLLTGSVGMAATQRFCAMLGMDSKPAASKEMKAMGCCTKKQKPTSCPEAAAKVEKQKCCSVSTTHHKLDVQSALKFDKVEVLTLQPMLVSSFLLPQISATAQSSTWPLYTDTSPPLAGKDLLHRLHILII</sequence>
<keyword evidence="1" id="KW-0732">Signal</keyword>
<evidence type="ECO:0000256" key="1">
    <source>
        <dbReference type="SAM" id="SignalP"/>
    </source>
</evidence>
<dbReference type="AlphaFoldDB" id="A0A3M9MPG8"/>
<comment type="caution">
    <text evidence="2">The sequence shown here is derived from an EMBL/GenBank/DDBJ whole genome shotgun (WGS) entry which is preliminary data.</text>
</comment>
<dbReference type="EMBL" id="RJJE01000017">
    <property type="protein sequence ID" value="RNI27107.1"/>
    <property type="molecule type" value="Genomic_DNA"/>
</dbReference>
<accession>A0A3M9MPG8</accession>
<keyword evidence="3" id="KW-1185">Reference proteome</keyword>
<reference evidence="2 3" key="1">
    <citation type="submission" date="2018-11" db="EMBL/GenBank/DDBJ databases">
        <title>Rufibacter latericius sp. nov., isolated from water in Baiyang Lake.</title>
        <authorList>
            <person name="Yang Y."/>
        </authorList>
    </citation>
    <scope>NUCLEOTIDE SEQUENCE [LARGE SCALE GENOMIC DNA]</scope>
    <source>
        <strain evidence="2 3">MCC P1</strain>
    </source>
</reference>
<evidence type="ECO:0000313" key="2">
    <source>
        <dbReference type="EMBL" id="RNI27107.1"/>
    </source>
</evidence>
<dbReference type="Proteomes" id="UP000271010">
    <property type="component" value="Unassembled WGS sequence"/>
</dbReference>
<organism evidence="2 3">
    <name type="scientific">Rufibacter immobilis</name>
    <dbReference type="NCBI Taxonomy" id="1348778"/>
    <lineage>
        <taxon>Bacteria</taxon>
        <taxon>Pseudomonadati</taxon>
        <taxon>Bacteroidota</taxon>
        <taxon>Cytophagia</taxon>
        <taxon>Cytophagales</taxon>
        <taxon>Hymenobacteraceae</taxon>
        <taxon>Rufibacter</taxon>
    </lineage>
</organism>
<feature type="signal peptide" evidence="1">
    <location>
        <begin position="1"/>
        <end position="25"/>
    </location>
</feature>
<gene>
    <name evidence="2" type="ORF">EFA69_13100</name>
</gene>
<dbReference type="NCBIfam" id="NF047658">
    <property type="entry name" value="HYC_CC_PP"/>
    <property type="match status" value="1"/>
</dbReference>
<evidence type="ECO:0000313" key="3">
    <source>
        <dbReference type="Proteomes" id="UP000271010"/>
    </source>
</evidence>
<feature type="chain" id="PRO_5017995598" evidence="1">
    <location>
        <begin position="26"/>
        <end position="145"/>
    </location>
</feature>
<name>A0A3M9MPG8_9BACT</name>
<dbReference type="InterPro" id="IPR058060">
    <property type="entry name" value="HYC_CC_PP"/>
</dbReference>
<proteinExistence type="predicted"/>